<organism evidence="2 3">
    <name type="scientific">Fusarium coffeatum</name>
    <dbReference type="NCBI Taxonomy" id="231269"/>
    <lineage>
        <taxon>Eukaryota</taxon>
        <taxon>Fungi</taxon>
        <taxon>Dikarya</taxon>
        <taxon>Ascomycota</taxon>
        <taxon>Pezizomycotina</taxon>
        <taxon>Sordariomycetes</taxon>
        <taxon>Hypocreomycetidae</taxon>
        <taxon>Hypocreales</taxon>
        <taxon>Nectriaceae</taxon>
        <taxon>Fusarium</taxon>
        <taxon>Fusarium incarnatum-equiseti species complex</taxon>
    </lineage>
</organism>
<protein>
    <submittedName>
        <fullName evidence="2">Uncharacterized protein</fullName>
    </submittedName>
</protein>
<evidence type="ECO:0000313" key="2">
    <source>
        <dbReference type="EMBL" id="RBR18955.1"/>
    </source>
</evidence>
<evidence type="ECO:0000256" key="1">
    <source>
        <dbReference type="SAM" id="MobiDB-lite"/>
    </source>
</evidence>
<reference evidence="2 3" key="1">
    <citation type="submission" date="2018-06" db="EMBL/GenBank/DDBJ databases">
        <title>Fusarium incarnatum-equiseti species complex species 28.</title>
        <authorList>
            <person name="Gardiner D.M."/>
        </authorList>
    </citation>
    <scope>NUCLEOTIDE SEQUENCE [LARGE SCALE GENOMIC DNA]</scope>
    <source>
        <strain evidence="2 3">FIESC_28</strain>
    </source>
</reference>
<sequence>MASMRWTGSLRSSIAAFCQELQDVKDPDTVFREEMAAIEERSRRTLGQLTRNNLPSILQELLANGRYMREREITYTASRAQALNAYDTAIEDLVGRMLKEQFSILGLDTIQRLVPDISISLSGDEDDALLSCPDDEQASVCECQTGTAVAGPANVHAFDHGGDWDDQSKKPNHRVQPTLNKAMTWCTLPGADETDLQGDRGRDRMRRATPRGTSLRDKTARNYRESSPSPCQGLDQKEVNKYKVTLKKGHTLCKKVMKMGFDGLTTCVLLFKDPVRDEWVSAGHIAEGHAIPSLDSILAEQIGRRREAMTVSPSIKDEGGNSFAMSEGVSNYENMVVYNGIGCAS</sequence>
<accession>A0A366RRJ4</accession>
<comment type="caution">
    <text evidence="2">The sequence shown here is derived from an EMBL/GenBank/DDBJ whole genome shotgun (WGS) entry which is preliminary data.</text>
</comment>
<keyword evidence="3" id="KW-1185">Reference proteome</keyword>
<dbReference type="GeneID" id="41995218"/>
<dbReference type="OrthoDB" id="5075620at2759"/>
<dbReference type="EMBL" id="QKXC01000118">
    <property type="protein sequence ID" value="RBR18955.1"/>
    <property type="molecule type" value="Genomic_DNA"/>
</dbReference>
<feature type="compositionally biased region" description="Basic and acidic residues" evidence="1">
    <location>
        <begin position="214"/>
        <end position="224"/>
    </location>
</feature>
<name>A0A366RRJ4_9HYPO</name>
<proteinExistence type="predicted"/>
<feature type="region of interest" description="Disordered" evidence="1">
    <location>
        <begin position="190"/>
        <end position="234"/>
    </location>
</feature>
<evidence type="ECO:0000313" key="3">
    <source>
        <dbReference type="Proteomes" id="UP000253153"/>
    </source>
</evidence>
<dbReference type="AlphaFoldDB" id="A0A366RRJ4"/>
<gene>
    <name evidence="2" type="ORF">FIESC28_05777</name>
</gene>
<dbReference type="Proteomes" id="UP000253153">
    <property type="component" value="Unassembled WGS sequence"/>
</dbReference>
<dbReference type="RefSeq" id="XP_031016011.1">
    <property type="nucleotide sequence ID" value="XM_031159922.1"/>
</dbReference>